<evidence type="ECO:0000256" key="4">
    <source>
        <dbReference type="RuleBase" id="RU000639"/>
    </source>
</evidence>
<comment type="function">
    <text evidence="3 4">Participates actively in the response to hyperosmotic and heat shock by preventing the aggregation of stress-denatured proteins, in association with DnaK and GrpE. It is the nucleotide exchange factor for DnaK and may function as a thermosensor. Unfolded proteins bind initially to DnaJ; upon interaction with the DnaJ-bound protein, DnaK hydrolyzes its bound ATP, resulting in the formation of a stable complex. GrpE releases ADP from DnaK; ATP binding to DnaK triggers the release of the substrate protein, thus completing the reaction cycle. Several rounds of ATP-dependent interactions between DnaJ, DnaK and GrpE are required for fully efficient folding.</text>
</comment>
<keyword evidence="2 3" id="KW-0143">Chaperone</keyword>
<dbReference type="EMBL" id="PETL01000246">
    <property type="protein sequence ID" value="PIV63857.1"/>
    <property type="molecule type" value="Genomic_DNA"/>
</dbReference>
<keyword evidence="3 4" id="KW-0346">Stress response</keyword>
<dbReference type="PANTHER" id="PTHR21237">
    <property type="entry name" value="GRPE PROTEIN"/>
    <property type="match status" value="1"/>
</dbReference>
<evidence type="ECO:0000256" key="2">
    <source>
        <dbReference type="ARBA" id="ARBA00023186"/>
    </source>
</evidence>
<dbReference type="GO" id="GO:0051087">
    <property type="term" value="F:protein-folding chaperone binding"/>
    <property type="evidence" value="ECO:0007669"/>
    <property type="project" value="InterPro"/>
</dbReference>
<sequence length="164" mass="19483">MMKERIVRLKSKDLEALRKGVEKTREYYEQLLRLSAEFDNFRKRQEKERQQFLEFSQKELLVKFLPVLDALENVLRQKNMESETLWKGFSLIQRDILAILASEGLQRQKVLGKLFDPLKHEAVETIDSQKHRENEIVEELRSGYLLKNKIIRPAMVKIARPTSK</sequence>
<dbReference type="Pfam" id="PF01025">
    <property type="entry name" value="GrpE"/>
    <property type="match status" value="1"/>
</dbReference>
<dbReference type="InterPro" id="IPR013805">
    <property type="entry name" value="GrpE_CC"/>
</dbReference>
<dbReference type="InterPro" id="IPR000740">
    <property type="entry name" value="GrpE"/>
</dbReference>
<evidence type="ECO:0000256" key="1">
    <source>
        <dbReference type="ARBA" id="ARBA00009054"/>
    </source>
</evidence>
<dbReference type="Proteomes" id="UP000228886">
    <property type="component" value="Unassembled WGS sequence"/>
</dbReference>
<reference evidence="7" key="1">
    <citation type="submission" date="2017-09" db="EMBL/GenBank/DDBJ databases">
        <title>Depth-based differentiation of microbial function through sediment-hosted aquifers and enrichment of novel symbionts in the deep terrestrial subsurface.</title>
        <authorList>
            <person name="Probst A.J."/>
            <person name="Ladd B."/>
            <person name="Jarett J.K."/>
            <person name="Geller-Mcgrath D.E."/>
            <person name="Sieber C.M.K."/>
            <person name="Emerson J.B."/>
            <person name="Anantharaman K."/>
            <person name="Thomas B.C."/>
            <person name="Malmstrom R."/>
            <person name="Stieglmeier M."/>
            <person name="Klingl A."/>
            <person name="Woyke T."/>
            <person name="Ryan C.M."/>
            <person name="Banfield J.F."/>
        </authorList>
    </citation>
    <scope>NUCLEOTIDE SEQUENCE [LARGE SCALE GENOMIC DNA]</scope>
</reference>
<dbReference type="PRINTS" id="PR00773">
    <property type="entry name" value="GRPEPROTEIN"/>
</dbReference>
<dbReference type="SUPFAM" id="SSF58014">
    <property type="entry name" value="Coiled-coil domain of nucleotide exchange factor GrpE"/>
    <property type="match status" value="1"/>
</dbReference>
<dbReference type="Gene3D" id="2.30.22.10">
    <property type="entry name" value="Head domain of nucleotide exchange factor GrpE"/>
    <property type="match status" value="1"/>
</dbReference>
<gene>
    <name evidence="3 6" type="primary">grpE</name>
    <name evidence="6" type="ORF">COS11_05200</name>
</gene>
<organism evidence="6 7">
    <name type="scientific">bacterium (Candidatus Ratteibacteria) CG01_land_8_20_14_3_00_40_19</name>
    <dbReference type="NCBI Taxonomy" id="2014290"/>
    <lineage>
        <taxon>Bacteria</taxon>
        <taxon>Candidatus Ratteibacteria</taxon>
    </lineage>
</organism>
<comment type="subunit">
    <text evidence="3">Homodimer.</text>
</comment>
<accession>A0A2M7E7Y0</accession>
<dbReference type="GO" id="GO:0042803">
    <property type="term" value="F:protein homodimerization activity"/>
    <property type="evidence" value="ECO:0007669"/>
    <property type="project" value="InterPro"/>
</dbReference>
<comment type="caution">
    <text evidence="6">The sequence shown here is derived from an EMBL/GenBank/DDBJ whole genome shotgun (WGS) entry which is preliminary data.</text>
</comment>
<dbReference type="Gene3D" id="3.90.20.20">
    <property type="match status" value="1"/>
</dbReference>
<evidence type="ECO:0000256" key="3">
    <source>
        <dbReference type="HAMAP-Rule" id="MF_01151"/>
    </source>
</evidence>
<dbReference type="CDD" id="cd00446">
    <property type="entry name" value="GrpE"/>
    <property type="match status" value="1"/>
</dbReference>
<dbReference type="GO" id="GO:0006457">
    <property type="term" value="P:protein folding"/>
    <property type="evidence" value="ECO:0007669"/>
    <property type="project" value="InterPro"/>
</dbReference>
<dbReference type="SUPFAM" id="SSF51064">
    <property type="entry name" value="Head domain of nucleotide exchange factor GrpE"/>
    <property type="match status" value="1"/>
</dbReference>
<comment type="similarity">
    <text evidence="1 3 5">Belongs to the GrpE family.</text>
</comment>
<dbReference type="AlphaFoldDB" id="A0A2M7E7Y0"/>
<evidence type="ECO:0000256" key="5">
    <source>
        <dbReference type="RuleBase" id="RU004478"/>
    </source>
</evidence>
<dbReference type="GO" id="GO:0000774">
    <property type="term" value="F:adenyl-nucleotide exchange factor activity"/>
    <property type="evidence" value="ECO:0007669"/>
    <property type="project" value="InterPro"/>
</dbReference>
<dbReference type="HAMAP" id="MF_01151">
    <property type="entry name" value="GrpE"/>
    <property type="match status" value="1"/>
</dbReference>
<keyword evidence="3" id="KW-0963">Cytoplasm</keyword>
<dbReference type="PANTHER" id="PTHR21237:SF23">
    <property type="entry name" value="GRPE PROTEIN HOMOLOG, MITOCHONDRIAL"/>
    <property type="match status" value="1"/>
</dbReference>
<dbReference type="GO" id="GO:0051082">
    <property type="term" value="F:unfolded protein binding"/>
    <property type="evidence" value="ECO:0007669"/>
    <property type="project" value="TreeGrafter"/>
</dbReference>
<dbReference type="InterPro" id="IPR009012">
    <property type="entry name" value="GrpE_head"/>
</dbReference>
<dbReference type="PROSITE" id="PS01071">
    <property type="entry name" value="GRPE"/>
    <property type="match status" value="1"/>
</dbReference>
<evidence type="ECO:0000313" key="7">
    <source>
        <dbReference type="Proteomes" id="UP000228886"/>
    </source>
</evidence>
<name>A0A2M7E7Y0_9BACT</name>
<evidence type="ECO:0000313" key="6">
    <source>
        <dbReference type="EMBL" id="PIV63857.1"/>
    </source>
</evidence>
<protein>
    <recommendedName>
        <fullName evidence="3 4">Protein GrpE</fullName>
    </recommendedName>
    <alternativeName>
        <fullName evidence="3">HSP-70 cofactor</fullName>
    </alternativeName>
</protein>
<proteinExistence type="inferred from homology"/>
<comment type="subcellular location">
    <subcellularLocation>
        <location evidence="3">Cytoplasm</location>
    </subcellularLocation>
</comment>
<dbReference type="GO" id="GO:0005737">
    <property type="term" value="C:cytoplasm"/>
    <property type="evidence" value="ECO:0007669"/>
    <property type="project" value="UniProtKB-SubCell"/>
</dbReference>